<dbReference type="Pfam" id="PF00656">
    <property type="entry name" value="Peptidase_C14"/>
    <property type="match status" value="1"/>
</dbReference>
<proteinExistence type="predicted"/>
<protein>
    <submittedName>
        <fullName evidence="2">Peptidase C14, caspase catalytic subunit p20</fullName>
    </submittedName>
</protein>
<evidence type="ECO:0000259" key="1">
    <source>
        <dbReference type="Pfam" id="PF00656"/>
    </source>
</evidence>
<feature type="domain" description="Peptidase C14 caspase" evidence="1">
    <location>
        <begin position="44"/>
        <end position="182"/>
    </location>
</feature>
<dbReference type="InterPro" id="IPR011600">
    <property type="entry name" value="Pept_C14_caspase"/>
</dbReference>
<evidence type="ECO:0000313" key="3">
    <source>
        <dbReference type="Proteomes" id="UP000196320"/>
    </source>
</evidence>
<accession>A0A1R4KI01</accession>
<dbReference type="InterPro" id="IPR029030">
    <property type="entry name" value="Caspase-like_dom_sf"/>
</dbReference>
<dbReference type="EMBL" id="FUKO01000033">
    <property type="protein sequence ID" value="SJN43976.1"/>
    <property type="molecule type" value="Genomic_DNA"/>
</dbReference>
<dbReference type="SUPFAM" id="SSF52129">
    <property type="entry name" value="Caspase-like"/>
    <property type="match status" value="1"/>
</dbReference>
<dbReference type="AlphaFoldDB" id="A0A1R4KI01"/>
<dbReference type="Proteomes" id="UP000196320">
    <property type="component" value="Unassembled WGS sequence"/>
</dbReference>
<name>A0A1R4KI01_9MICO</name>
<dbReference type="GO" id="GO:0004197">
    <property type="term" value="F:cysteine-type endopeptidase activity"/>
    <property type="evidence" value="ECO:0007669"/>
    <property type="project" value="InterPro"/>
</dbReference>
<reference evidence="2 3" key="1">
    <citation type="submission" date="2017-02" db="EMBL/GenBank/DDBJ databases">
        <authorList>
            <person name="Peterson S.W."/>
        </authorList>
    </citation>
    <scope>NUCLEOTIDE SEQUENCE [LARGE SCALE GENOMIC DNA]</scope>
    <source>
        <strain evidence="2 3">B Mb 05.01</strain>
    </source>
</reference>
<gene>
    <name evidence="2" type="ORF">FM104_13080</name>
</gene>
<dbReference type="GO" id="GO:0006508">
    <property type="term" value="P:proteolysis"/>
    <property type="evidence" value="ECO:0007669"/>
    <property type="project" value="InterPro"/>
</dbReference>
<sequence length="207" mass="22810">MALESHGDGTPNFEVRPMIVDESETWQVGDLLSAIDLELEDAKHFLFYFSGHGHVTQFGLELVTPEKEHNLDSGIYFDVLLHRFNTAPADTEITVILDCCFSGEAGDTARAANEALQHRFTTLREGITILASSGRTEESRADAEGPSDFTGAVIERLNADVKRTTILDVYSWAKEQVPAQTPVLRTFGSRHSALRAADRATANEDMV</sequence>
<keyword evidence="3" id="KW-1185">Reference proteome</keyword>
<dbReference type="Gene3D" id="3.40.50.1460">
    <property type="match status" value="1"/>
</dbReference>
<organism evidence="2 3">
    <name type="scientific">Microbacterium esteraromaticum</name>
    <dbReference type="NCBI Taxonomy" id="57043"/>
    <lineage>
        <taxon>Bacteria</taxon>
        <taxon>Bacillati</taxon>
        <taxon>Actinomycetota</taxon>
        <taxon>Actinomycetes</taxon>
        <taxon>Micrococcales</taxon>
        <taxon>Microbacteriaceae</taxon>
        <taxon>Microbacterium</taxon>
    </lineage>
</organism>
<evidence type="ECO:0000313" key="2">
    <source>
        <dbReference type="EMBL" id="SJN43976.1"/>
    </source>
</evidence>